<accession>A0ABS9V7U3</accession>
<comment type="subcellular location">
    <subcellularLocation>
        <location evidence="1">Cell outer membrane</location>
    </subcellularLocation>
</comment>
<evidence type="ECO:0000256" key="3">
    <source>
        <dbReference type="ARBA" id="ARBA00023237"/>
    </source>
</evidence>
<feature type="domain" description="OmpA-like" evidence="5">
    <location>
        <begin position="328"/>
        <end position="445"/>
    </location>
</feature>
<dbReference type="InterPro" id="IPR006664">
    <property type="entry name" value="OMP_bac"/>
</dbReference>
<dbReference type="Proteomes" id="UP001165430">
    <property type="component" value="Unassembled WGS sequence"/>
</dbReference>
<evidence type="ECO:0000313" key="6">
    <source>
        <dbReference type="EMBL" id="MCH7412438.1"/>
    </source>
</evidence>
<dbReference type="RefSeq" id="WP_241410020.1">
    <property type="nucleotide sequence ID" value="NZ_JAKZGO010000002.1"/>
</dbReference>
<organism evidence="6 7">
    <name type="scientific">Belliella alkalica</name>
    <dbReference type="NCBI Taxonomy" id="1730871"/>
    <lineage>
        <taxon>Bacteria</taxon>
        <taxon>Pseudomonadati</taxon>
        <taxon>Bacteroidota</taxon>
        <taxon>Cytophagia</taxon>
        <taxon>Cytophagales</taxon>
        <taxon>Cyclobacteriaceae</taxon>
        <taxon>Belliella</taxon>
    </lineage>
</organism>
<dbReference type="PANTHER" id="PTHR30329:SF21">
    <property type="entry name" value="LIPOPROTEIN YIAD-RELATED"/>
    <property type="match status" value="1"/>
</dbReference>
<keyword evidence="3" id="KW-0998">Cell outer membrane</keyword>
<protein>
    <submittedName>
        <fullName evidence="6">OmpA family protein</fullName>
    </submittedName>
</protein>
<reference evidence="6" key="1">
    <citation type="submission" date="2022-03" db="EMBL/GenBank/DDBJ databases">
        <title>De novo assembled genomes of Belliella spp. (Cyclobacteriaceae) strains.</title>
        <authorList>
            <person name="Szabo A."/>
            <person name="Korponai K."/>
            <person name="Felfoldi T."/>
        </authorList>
    </citation>
    <scope>NUCLEOTIDE SEQUENCE</scope>
    <source>
        <strain evidence="6">DSM 111903</strain>
    </source>
</reference>
<evidence type="ECO:0000259" key="5">
    <source>
        <dbReference type="PROSITE" id="PS51123"/>
    </source>
</evidence>
<proteinExistence type="predicted"/>
<evidence type="ECO:0000256" key="1">
    <source>
        <dbReference type="ARBA" id="ARBA00004442"/>
    </source>
</evidence>
<dbReference type="PRINTS" id="PR01021">
    <property type="entry name" value="OMPADOMAIN"/>
</dbReference>
<dbReference type="EMBL" id="JAKZGO010000002">
    <property type="protein sequence ID" value="MCH7412438.1"/>
    <property type="molecule type" value="Genomic_DNA"/>
</dbReference>
<dbReference type="Pfam" id="PF00691">
    <property type="entry name" value="OmpA"/>
    <property type="match status" value="1"/>
</dbReference>
<sequence length="461" mass="51941">MNNMISKIIAMGILISCSHQLFGQKTKEKINERADKVSNRALDNLEETVFSAKIKFPSKQKAKDTQKSKQEERGVSWEEELHPMEELGRADGTVAFNGGDLKSYSNYDFIMGTTILFADNFDKASLGGIPDGWNTSSNLEVVELSLYDGKWLKMGKGQTNFTPLTLGKLPDSFTLEFDLVLDVDGQKFAPGTRMFGVILNDLQDASMKLGNRRGGDHWIFFGFSGDRKQVEKRWKKSEYNEFNATPLPILSKTNLNRGDKIRVSMWKSKNRIRFYINEEKVYDIIQAQSEESPFRSLKFFSDQANDGEYLYMSNIRIGDAPPVIKSDLENKGVFEATGIYFESGSAVIKPESFPSLKQIADFMNQHGGSFSIAGHTDNVGNSETNRLLSEQRASAVRNVLIKEFGVSTNQLASRGYGLRYPIYPNDTKEGRAKNRRVDIINLDVVPNYEERLAEAIGTIQN</sequence>
<dbReference type="Gene3D" id="3.30.1330.60">
    <property type="entry name" value="OmpA-like domain"/>
    <property type="match status" value="1"/>
</dbReference>
<dbReference type="SUPFAM" id="SSF103088">
    <property type="entry name" value="OmpA-like"/>
    <property type="match status" value="1"/>
</dbReference>
<dbReference type="PANTHER" id="PTHR30329">
    <property type="entry name" value="STATOR ELEMENT OF FLAGELLAR MOTOR COMPLEX"/>
    <property type="match status" value="1"/>
</dbReference>
<gene>
    <name evidence="6" type="ORF">MM213_03000</name>
</gene>
<dbReference type="InterPro" id="IPR006665">
    <property type="entry name" value="OmpA-like"/>
</dbReference>
<dbReference type="InterPro" id="IPR036737">
    <property type="entry name" value="OmpA-like_sf"/>
</dbReference>
<dbReference type="CDD" id="cd07185">
    <property type="entry name" value="OmpA_C-like"/>
    <property type="match status" value="1"/>
</dbReference>
<dbReference type="InterPro" id="IPR050330">
    <property type="entry name" value="Bact_OuterMem_StrucFunc"/>
</dbReference>
<evidence type="ECO:0000313" key="7">
    <source>
        <dbReference type="Proteomes" id="UP001165430"/>
    </source>
</evidence>
<evidence type="ECO:0000256" key="2">
    <source>
        <dbReference type="ARBA" id="ARBA00023136"/>
    </source>
</evidence>
<evidence type="ECO:0000256" key="4">
    <source>
        <dbReference type="PROSITE-ProRule" id="PRU00473"/>
    </source>
</evidence>
<keyword evidence="7" id="KW-1185">Reference proteome</keyword>
<name>A0ABS9V7U3_9BACT</name>
<keyword evidence="2 4" id="KW-0472">Membrane</keyword>
<comment type="caution">
    <text evidence="6">The sequence shown here is derived from an EMBL/GenBank/DDBJ whole genome shotgun (WGS) entry which is preliminary data.</text>
</comment>
<dbReference type="PROSITE" id="PS51123">
    <property type="entry name" value="OMPA_2"/>
    <property type="match status" value="1"/>
</dbReference>